<dbReference type="Pfam" id="PF13715">
    <property type="entry name" value="CarbopepD_reg_2"/>
    <property type="match status" value="1"/>
</dbReference>
<dbReference type="eggNOG" id="COG4771">
    <property type="taxonomic scope" value="Bacteria"/>
</dbReference>
<dbReference type="Proteomes" id="UP000005580">
    <property type="component" value="Unassembled WGS sequence"/>
</dbReference>
<dbReference type="SUPFAM" id="SSF56935">
    <property type="entry name" value="Porins"/>
    <property type="match status" value="1"/>
</dbReference>
<evidence type="ECO:0000256" key="10">
    <source>
        <dbReference type="PROSITE-ProRule" id="PRU01360"/>
    </source>
</evidence>
<dbReference type="SUPFAM" id="SSF49464">
    <property type="entry name" value="Carboxypeptidase regulatory domain-like"/>
    <property type="match status" value="1"/>
</dbReference>
<keyword evidence="8 15" id="KW-0675">Receptor</keyword>
<keyword evidence="5 12" id="KW-0732">Signal</keyword>
<dbReference type="EMBL" id="AEPE02000003">
    <property type="protein sequence ID" value="EFZ37336.1"/>
    <property type="molecule type" value="Genomic_DNA"/>
</dbReference>
<evidence type="ECO:0000256" key="6">
    <source>
        <dbReference type="ARBA" id="ARBA00023077"/>
    </source>
</evidence>
<keyword evidence="16" id="KW-1185">Reference proteome</keyword>
<comment type="similarity">
    <text evidence="10 11">Belongs to the TonB-dependent receptor family.</text>
</comment>
<dbReference type="GO" id="GO:0009279">
    <property type="term" value="C:cell outer membrane"/>
    <property type="evidence" value="ECO:0007669"/>
    <property type="project" value="UniProtKB-SubCell"/>
</dbReference>
<keyword evidence="7 10" id="KW-0472">Membrane</keyword>
<feature type="signal peptide" evidence="12">
    <location>
        <begin position="1"/>
        <end position="27"/>
    </location>
</feature>
<evidence type="ECO:0000256" key="12">
    <source>
        <dbReference type="SAM" id="SignalP"/>
    </source>
</evidence>
<keyword evidence="2 10" id="KW-0813">Transport</keyword>
<comment type="subcellular location">
    <subcellularLocation>
        <location evidence="1 10">Cell outer membrane</location>
        <topology evidence="1 10">Multi-pass membrane protein</topology>
    </subcellularLocation>
</comment>
<feature type="domain" description="TonB-dependent receptor-like beta-barrel" evidence="13">
    <location>
        <begin position="320"/>
        <end position="711"/>
    </location>
</feature>
<dbReference type="Gene3D" id="2.60.40.1120">
    <property type="entry name" value="Carboxypeptidase-like, regulatory domain"/>
    <property type="match status" value="1"/>
</dbReference>
<dbReference type="GO" id="GO:0044718">
    <property type="term" value="P:siderophore transmembrane transport"/>
    <property type="evidence" value="ECO:0007669"/>
    <property type="project" value="TreeGrafter"/>
</dbReference>
<dbReference type="InterPro" id="IPR008969">
    <property type="entry name" value="CarboxyPept-like_regulatory"/>
</dbReference>
<dbReference type="GO" id="GO:0015344">
    <property type="term" value="F:siderophore uptake transmembrane transporter activity"/>
    <property type="evidence" value="ECO:0007669"/>
    <property type="project" value="TreeGrafter"/>
</dbReference>
<evidence type="ECO:0000313" key="15">
    <source>
        <dbReference type="EMBL" id="EFZ37336.1"/>
    </source>
</evidence>
<evidence type="ECO:0000256" key="3">
    <source>
        <dbReference type="ARBA" id="ARBA00022452"/>
    </source>
</evidence>
<dbReference type="InterPro" id="IPR037066">
    <property type="entry name" value="Plug_dom_sf"/>
</dbReference>
<comment type="caution">
    <text evidence="15">The sequence shown here is derived from an EMBL/GenBank/DDBJ whole genome shotgun (WGS) entry which is preliminary data.</text>
</comment>
<dbReference type="PANTHER" id="PTHR30069:SF29">
    <property type="entry name" value="HEMOGLOBIN AND HEMOGLOBIN-HAPTOGLOBIN-BINDING PROTEIN 1-RELATED"/>
    <property type="match status" value="1"/>
</dbReference>
<sequence>MRNKNMNKFLYLLFLQLAVAWVNVRGAGPVSPPKYTVKGVVVSVDGGPLAGATISVEGTNINTGTNAKGEFAIDFQKDRVYSLRVSFVGYVTRRITVPSSGHPPFIIRLIPAETNLNEVVVTGTRSERPLKDVPVITRVISREEIDNVNPADITTLLEYTLPGVQFYYNTMSQVPEITYQGMDSKAVLFLLDGERISGEGGASNIDYSRFNIDDIERIEVVRGAASTLYDSRAIGGVINIITKKSVRPVNVRLHARYAGHNGEQYTASTGTNLKRFSSLTSFTFRKRDTYLVSDDKGKVTETLNPDGTVTKTEAKPTAAYIYGYRIMDLSQKLSYNFTDRLSAYVRASYYANTRATYLNARFHQRYEDLVLSGRLKWQFVDNQSLELSYIRDIYIKNNVYDRVDLKEKVYRNINNTVRMYYTGTFGKHTISGGVDFLREDLKHHFMKDTANVHMNQFSLCLQEDWHIADNIDVVLGLRGDKGLHYKFHLTPKISALYRPWKRITLRAGYSQGYRIPNLKELYQEYNMGGTGIMMYGNKDLKPEEGSQLSASVEYDHKGLNLAVSVYHNRYKNKITYEYIEPGKSWNMRYANSFNVKTTGVELTANYMLPCGLRFSGAYAYINDFDKKDGYNMSWIRPHSARFSTLYKHRFGKTTETVALNSQWVSRITRYSYDSKTKAYTRSVYDARTLCSVNLRSELPRGITLGLMIDNIFNYKDKAADSAVQLPQNGITYVATLGINISDMFKL</sequence>
<dbReference type="InterPro" id="IPR000531">
    <property type="entry name" value="Beta-barrel_TonB"/>
</dbReference>
<evidence type="ECO:0000256" key="8">
    <source>
        <dbReference type="ARBA" id="ARBA00023170"/>
    </source>
</evidence>
<evidence type="ECO:0000256" key="9">
    <source>
        <dbReference type="ARBA" id="ARBA00023237"/>
    </source>
</evidence>
<evidence type="ECO:0000256" key="11">
    <source>
        <dbReference type="RuleBase" id="RU003357"/>
    </source>
</evidence>
<evidence type="ECO:0000256" key="4">
    <source>
        <dbReference type="ARBA" id="ARBA00022692"/>
    </source>
</evidence>
<gene>
    <name evidence="15" type="ORF">HMPREF0663_10794</name>
</gene>
<dbReference type="HOGENOM" id="CLU_008287_18_0_10"/>
<dbReference type="InterPro" id="IPR039426">
    <property type="entry name" value="TonB-dep_rcpt-like"/>
</dbReference>
<keyword evidence="6 11" id="KW-0798">TonB box</keyword>
<feature type="chain" id="PRO_5003223868" evidence="12">
    <location>
        <begin position="28"/>
        <end position="746"/>
    </location>
</feature>
<keyword evidence="4 10" id="KW-0812">Transmembrane</keyword>
<evidence type="ECO:0000259" key="14">
    <source>
        <dbReference type="Pfam" id="PF07715"/>
    </source>
</evidence>
<evidence type="ECO:0000256" key="7">
    <source>
        <dbReference type="ARBA" id="ARBA00023136"/>
    </source>
</evidence>
<dbReference type="CDD" id="cd01347">
    <property type="entry name" value="ligand_gated_channel"/>
    <property type="match status" value="1"/>
</dbReference>
<evidence type="ECO:0000259" key="13">
    <source>
        <dbReference type="Pfam" id="PF00593"/>
    </source>
</evidence>
<dbReference type="Pfam" id="PF00593">
    <property type="entry name" value="TonB_dep_Rec_b-barrel"/>
    <property type="match status" value="1"/>
</dbReference>
<dbReference type="AlphaFoldDB" id="E7RNP3"/>
<organism evidence="15 16">
    <name type="scientific">Hoylesella oralis ATCC 33269</name>
    <dbReference type="NCBI Taxonomy" id="873533"/>
    <lineage>
        <taxon>Bacteria</taxon>
        <taxon>Pseudomonadati</taxon>
        <taxon>Bacteroidota</taxon>
        <taxon>Bacteroidia</taxon>
        <taxon>Bacteroidales</taxon>
        <taxon>Prevotellaceae</taxon>
        <taxon>Hoylesella</taxon>
    </lineage>
</organism>
<evidence type="ECO:0000256" key="5">
    <source>
        <dbReference type="ARBA" id="ARBA00022729"/>
    </source>
</evidence>
<dbReference type="Pfam" id="PF07715">
    <property type="entry name" value="Plug"/>
    <property type="match status" value="1"/>
</dbReference>
<dbReference type="STRING" id="28134.SAMN05444288_2315"/>
<keyword evidence="3 10" id="KW-1134">Transmembrane beta strand</keyword>
<dbReference type="Gene3D" id="2.170.130.10">
    <property type="entry name" value="TonB-dependent receptor, plug domain"/>
    <property type="match status" value="1"/>
</dbReference>
<keyword evidence="9 10" id="KW-0998">Cell outer membrane</keyword>
<proteinExistence type="inferred from homology"/>
<protein>
    <submittedName>
        <fullName evidence="15">TonB-dependent receptor</fullName>
    </submittedName>
</protein>
<evidence type="ECO:0000313" key="16">
    <source>
        <dbReference type="Proteomes" id="UP000005580"/>
    </source>
</evidence>
<dbReference type="PANTHER" id="PTHR30069">
    <property type="entry name" value="TONB-DEPENDENT OUTER MEMBRANE RECEPTOR"/>
    <property type="match status" value="1"/>
</dbReference>
<dbReference type="PROSITE" id="PS52016">
    <property type="entry name" value="TONB_DEPENDENT_REC_3"/>
    <property type="match status" value="1"/>
</dbReference>
<name>E7RNP3_9BACT</name>
<evidence type="ECO:0000256" key="2">
    <source>
        <dbReference type="ARBA" id="ARBA00022448"/>
    </source>
</evidence>
<accession>E7RNP3</accession>
<dbReference type="Gene3D" id="2.40.170.20">
    <property type="entry name" value="TonB-dependent receptor, beta-barrel domain"/>
    <property type="match status" value="1"/>
</dbReference>
<dbReference type="InterPro" id="IPR012910">
    <property type="entry name" value="Plug_dom"/>
</dbReference>
<evidence type="ECO:0000256" key="1">
    <source>
        <dbReference type="ARBA" id="ARBA00004571"/>
    </source>
</evidence>
<reference evidence="15" key="1">
    <citation type="submission" date="2011-01" db="EMBL/GenBank/DDBJ databases">
        <authorList>
            <person name="Muzny D."/>
            <person name="Qin X."/>
            <person name="Buhay C."/>
            <person name="Dugan-Rocha S."/>
            <person name="Ding Y."/>
            <person name="Chen G."/>
            <person name="Hawes A."/>
            <person name="Holder M."/>
            <person name="Jhangiani S."/>
            <person name="Johnson A."/>
            <person name="Khan Z."/>
            <person name="Li Z."/>
            <person name="Liu W."/>
            <person name="Liu X."/>
            <person name="Perez L."/>
            <person name="Shen H."/>
            <person name="Wang Q."/>
            <person name="Watt J."/>
            <person name="Xi L."/>
            <person name="Xin Y."/>
            <person name="Zhou J."/>
            <person name="Deng J."/>
            <person name="Jiang H."/>
            <person name="Liu Y."/>
            <person name="Qu J."/>
            <person name="Song X.-Z."/>
            <person name="Zhang L."/>
            <person name="Villasana D."/>
            <person name="Johnson A."/>
            <person name="Liu J."/>
            <person name="Liyanage D."/>
            <person name="Lorensuhewa L."/>
            <person name="Robinson T."/>
            <person name="Song A."/>
            <person name="Song B.-B."/>
            <person name="Dinh H."/>
            <person name="Thornton R."/>
            <person name="Coyle M."/>
            <person name="Francisco L."/>
            <person name="Jackson L."/>
            <person name="Javaid M."/>
            <person name="Korchina V."/>
            <person name="Kovar C."/>
            <person name="Mata R."/>
            <person name="Mathew T."/>
            <person name="Ngo R."/>
            <person name="Nguyen L."/>
            <person name="Nguyen N."/>
            <person name="Okwuonu G."/>
            <person name="Ongeri F."/>
            <person name="Pham C."/>
            <person name="Simmons D."/>
            <person name="Wilczek-Boney K."/>
            <person name="Hale W."/>
            <person name="Jakkamsetti A."/>
            <person name="Pham P."/>
            <person name="Ruth R."/>
            <person name="San Lucas F."/>
            <person name="Warren J."/>
            <person name="Zhang J."/>
            <person name="Zhao Z."/>
            <person name="Zhou C."/>
            <person name="Zhu D."/>
            <person name="Lee S."/>
            <person name="Bess C."/>
            <person name="Blankenburg K."/>
            <person name="Forbes L."/>
            <person name="Fu Q."/>
            <person name="Gubbala S."/>
            <person name="Hirani K."/>
            <person name="Jayaseelan J.C."/>
            <person name="Lara F."/>
            <person name="Munidasa M."/>
            <person name="Palculict T."/>
            <person name="Patil S."/>
            <person name="Pu L.-L."/>
            <person name="Saada N."/>
            <person name="Tang L."/>
            <person name="Weissenberger G."/>
            <person name="Zhu Y."/>
            <person name="Hemphill L."/>
            <person name="Shang Y."/>
            <person name="Youmans B."/>
            <person name="Ayvaz T."/>
            <person name="Ross M."/>
            <person name="Santibanez J."/>
            <person name="Aqrawi P."/>
            <person name="Gross S."/>
            <person name="Joshi V."/>
            <person name="Fowler G."/>
            <person name="Nazareth L."/>
            <person name="Reid J."/>
            <person name="Worley K."/>
            <person name="Petrosino J."/>
            <person name="Highlander S."/>
            <person name="Gibbs R."/>
        </authorList>
    </citation>
    <scope>NUCLEOTIDE SEQUENCE [LARGE SCALE GENOMIC DNA]</scope>
    <source>
        <strain evidence="15">ATCC 33269</strain>
    </source>
</reference>
<feature type="domain" description="TonB-dependent receptor plug" evidence="14">
    <location>
        <begin position="130"/>
        <end position="237"/>
    </location>
</feature>
<dbReference type="InterPro" id="IPR036942">
    <property type="entry name" value="Beta-barrel_TonB_sf"/>
</dbReference>